<keyword evidence="3" id="KW-1185">Reference proteome</keyword>
<accession>A0A4Y2D432</accession>
<evidence type="ECO:0000313" key="3">
    <source>
        <dbReference type="Proteomes" id="UP000499080"/>
    </source>
</evidence>
<evidence type="ECO:0000313" key="2">
    <source>
        <dbReference type="EMBL" id="GBM11069.1"/>
    </source>
</evidence>
<protein>
    <submittedName>
        <fullName evidence="2">Uncharacterized protein</fullName>
    </submittedName>
</protein>
<sequence length="102" mass="12144">MSVFVGARKCDLKILAQELGQKVDDSHKLKDLKKLILARKEYDGECAKEWLNTVIVERKEKEEDERRKEEIQIVERKRQEEIAEQRPPRRNPNCRTKTPRSN</sequence>
<proteinExistence type="predicted"/>
<gene>
    <name evidence="2" type="ORF">AVEN_259760_1</name>
</gene>
<feature type="compositionally biased region" description="Polar residues" evidence="1">
    <location>
        <begin position="93"/>
        <end position="102"/>
    </location>
</feature>
<comment type="caution">
    <text evidence="2">The sequence shown here is derived from an EMBL/GenBank/DDBJ whole genome shotgun (WGS) entry which is preliminary data.</text>
</comment>
<evidence type="ECO:0000256" key="1">
    <source>
        <dbReference type="SAM" id="MobiDB-lite"/>
    </source>
</evidence>
<dbReference type="EMBL" id="BGPR01000294">
    <property type="protein sequence ID" value="GBM11069.1"/>
    <property type="molecule type" value="Genomic_DNA"/>
</dbReference>
<feature type="compositionally biased region" description="Basic and acidic residues" evidence="1">
    <location>
        <begin position="78"/>
        <end position="87"/>
    </location>
</feature>
<reference evidence="2 3" key="1">
    <citation type="journal article" date="2019" name="Sci. Rep.">
        <title>Orb-weaving spider Araneus ventricosus genome elucidates the spidroin gene catalogue.</title>
        <authorList>
            <person name="Kono N."/>
            <person name="Nakamura H."/>
            <person name="Ohtoshi R."/>
            <person name="Moran D.A.P."/>
            <person name="Shinohara A."/>
            <person name="Yoshida Y."/>
            <person name="Fujiwara M."/>
            <person name="Mori M."/>
            <person name="Tomita M."/>
            <person name="Arakawa K."/>
        </authorList>
    </citation>
    <scope>NUCLEOTIDE SEQUENCE [LARGE SCALE GENOMIC DNA]</scope>
</reference>
<feature type="region of interest" description="Disordered" evidence="1">
    <location>
        <begin position="78"/>
        <end position="102"/>
    </location>
</feature>
<organism evidence="2 3">
    <name type="scientific">Araneus ventricosus</name>
    <name type="common">Orbweaver spider</name>
    <name type="synonym">Epeira ventricosa</name>
    <dbReference type="NCBI Taxonomy" id="182803"/>
    <lineage>
        <taxon>Eukaryota</taxon>
        <taxon>Metazoa</taxon>
        <taxon>Ecdysozoa</taxon>
        <taxon>Arthropoda</taxon>
        <taxon>Chelicerata</taxon>
        <taxon>Arachnida</taxon>
        <taxon>Araneae</taxon>
        <taxon>Araneomorphae</taxon>
        <taxon>Entelegynae</taxon>
        <taxon>Araneoidea</taxon>
        <taxon>Araneidae</taxon>
        <taxon>Araneus</taxon>
    </lineage>
</organism>
<dbReference type="AlphaFoldDB" id="A0A4Y2D432"/>
<dbReference type="Proteomes" id="UP000499080">
    <property type="component" value="Unassembled WGS sequence"/>
</dbReference>
<name>A0A4Y2D432_ARAVE</name>